<accession>A0A9D2HK47</accession>
<reference evidence="2" key="2">
    <citation type="submission" date="2021-04" db="EMBL/GenBank/DDBJ databases">
        <authorList>
            <person name="Gilroy R."/>
        </authorList>
    </citation>
    <scope>NUCLEOTIDE SEQUENCE</scope>
    <source>
        <strain evidence="2">CHK178-16964</strain>
    </source>
</reference>
<gene>
    <name evidence="2" type="ORF">IAA07_12190</name>
</gene>
<evidence type="ECO:0000313" key="3">
    <source>
        <dbReference type="Proteomes" id="UP000823900"/>
    </source>
</evidence>
<dbReference type="Proteomes" id="UP000823900">
    <property type="component" value="Unassembled WGS sequence"/>
</dbReference>
<name>A0A9D2HK47_9FIRM</name>
<comment type="caution">
    <text evidence="2">The sequence shown here is derived from an EMBL/GenBank/DDBJ whole genome shotgun (WGS) entry which is preliminary data.</text>
</comment>
<dbReference type="InterPro" id="IPR025449">
    <property type="entry name" value="JetB"/>
</dbReference>
<dbReference type="Pfam" id="PF13835">
    <property type="entry name" value="DUF4194"/>
    <property type="match status" value="1"/>
</dbReference>
<organism evidence="2 3">
    <name type="scientific">Candidatus Lachnoclostridium stercoravium</name>
    <dbReference type="NCBI Taxonomy" id="2838633"/>
    <lineage>
        <taxon>Bacteria</taxon>
        <taxon>Bacillati</taxon>
        <taxon>Bacillota</taxon>
        <taxon>Clostridia</taxon>
        <taxon>Lachnospirales</taxon>
        <taxon>Lachnospiraceae</taxon>
    </lineage>
</organism>
<evidence type="ECO:0000256" key="1">
    <source>
        <dbReference type="SAM" id="MobiDB-lite"/>
    </source>
</evidence>
<feature type="compositionally biased region" description="Acidic residues" evidence="1">
    <location>
        <begin position="207"/>
        <end position="220"/>
    </location>
</feature>
<dbReference type="AlphaFoldDB" id="A0A9D2HK47"/>
<reference evidence="2" key="1">
    <citation type="journal article" date="2021" name="PeerJ">
        <title>Extensive microbial diversity within the chicken gut microbiome revealed by metagenomics and culture.</title>
        <authorList>
            <person name="Gilroy R."/>
            <person name="Ravi A."/>
            <person name="Getino M."/>
            <person name="Pursley I."/>
            <person name="Horton D.L."/>
            <person name="Alikhan N.F."/>
            <person name="Baker D."/>
            <person name="Gharbi K."/>
            <person name="Hall N."/>
            <person name="Watson M."/>
            <person name="Adriaenssens E.M."/>
            <person name="Foster-Nyarko E."/>
            <person name="Jarju S."/>
            <person name="Secka A."/>
            <person name="Antonio M."/>
            <person name="Oren A."/>
            <person name="Chaudhuri R.R."/>
            <person name="La Ragione R."/>
            <person name="Hildebrand F."/>
            <person name="Pallen M.J."/>
        </authorList>
    </citation>
    <scope>NUCLEOTIDE SEQUENCE</scope>
    <source>
        <strain evidence="2">CHK178-16964</strain>
    </source>
</reference>
<dbReference type="EMBL" id="DWZA01000101">
    <property type="protein sequence ID" value="HJA72312.1"/>
    <property type="molecule type" value="Genomic_DNA"/>
</dbReference>
<protein>
    <submittedName>
        <fullName evidence="2">DUF4194 domain-containing protein</fullName>
    </submittedName>
</protein>
<evidence type="ECO:0000313" key="2">
    <source>
        <dbReference type="EMBL" id="HJA72312.1"/>
    </source>
</evidence>
<sequence>MSIEEYWEDFTSSEKDLFQKACRRLLKQTFIVRDRDEDNKRAYYFVSKRLDAVSQYFRYIGFDAVIDRENGVVMLKNLAESGEAGRLQSNRFALKKIESVVLCCLWTLYADRIRSGSLSRVILVPMIDLRFELEKYGLRDQIDKGTMTSILTLFSRFNLIDVNGKPGDPDCTIRLYPSLQFALEPEEFRRFAESARRRMMDSPEMIAGEDMEDDDETDDE</sequence>
<feature type="region of interest" description="Disordered" evidence="1">
    <location>
        <begin position="200"/>
        <end position="220"/>
    </location>
</feature>
<proteinExistence type="predicted"/>